<dbReference type="GO" id="GO:0005886">
    <property type="term" value="C:plasma membrane"/>
    <property type="evidence" value="ECO:0007669"/>
    <property type="project" value="UniProtKB-SubCell"/>
</dbReference>
<dbReference type="GO" id="GO:0005524">
    <property type="term" value="F:ATP binding"/>
    <property type="evidence" value="ECO:0007669"/>
    <property type="project" value="UniProtKB-UniRule"/>
</dbReference>
<dbReference type="InterPro" id="IPR023299">
    <property type="entry name" value="ATPase_P-typ_cyto_dom_N"/>
</dbReference>
<feature type="binding site" evidence="16">
    <location>
        <position position="392"/>
    </location>
    <ligand>
        <name>ATP</name>
        <dbReference type="ChEBI" id="CHEBI:30616"/>
    </ligand>
</feature>
<dbReference type="PROSITE" id="PS00154">
    <property type="entry name" value="ATPASE_E1_E2"/>
    <property type="match status" value="1"/>
</dbReference>
<dbReference type="InterPro" id="IPR036412">
    <property type="entry name" value="HAD-like_sf"/>
</dbReference>
<organism evidence="18">
    <name type="scientific">Nitratidesulfovibrio vulgaris (strain DSM 19637 / Miyazaki F)</name>
    <name type="common">Desulfovibrio vulgaris</name>
    <dbReference type="NCBI Taxonomy" id="883"/>
    <lineage>
        <taxon>Bacteria</taxon>
        <taxon>Pseudomonadati</taxon>
        <taxon>Thermodesulfobacteriota</taxon>
        <taxon>Desulfovibrionia</taxon>
        <taxon>Desulfovibrionales</taxon>
        <taxon>Desulfovibrionaceae</taxon>
        <taxon>Nitratidesulfovibrio</taxon>
    </lineage>
</organism>
<proteinExistence type="inferred from homology"/>
<evidence type="ECO:0000256" key="7">
    <source>
        <dbReference type="ARBA" id="ARBA00022723"/>
    </source>
</evidence>
<evidence type="ECO:0000313" key="18">
    <source>
        <dbReference type="EMBL" id="ACL09515.1"/>
    </source>
</evidence>
<evidence type="ECO:0000256" key="1">
    <source>
        <dbReference type="ARBA" id="ARBA00004370"/>
    </source>
</evidence>
<feature type="binding site" evidence="16">
    <location>
        <position position="346"/>
    </location>
    <ligand>
        <name>ATP</name>
        <dbReference type="ChEBI" id="CHEBI:30616"/>
    </ligand>
</feature>
<reference evidence="18" key="1">
    <citation type="submission" date="2008-10" db="EMBL/GenBank/DDBJ databases">
        <title>Complete sequence of Desulfovibrio vulgaris str. 'Miyazaki F'.</title>
        <authorList>
            <person name="Lucas S."/>
            <person name="Copeland A."/>
            <person name="Lapidus A."/>
            <person name="Glavina del Rio T."/>
            <person name="Dalin E."/>
            <person name="Tice H."/>
            <person name="Bruce D."/>
            <person name="Goodwin L."/>
            <person name="Pitluck S."/>
            <person name="Sims D."/>
            <person name="Brettin T."/>
            <person name="Detter J.C."/>
            <person name="Han C."/>
            <person name="Larimer F."/>
            <person name="Land M."/>
            <person name="Hauser L."/>
            <person name="Kyrpides N."/>
            <person name="Mikhailova N."/>
            <person name="Hazen T.C."/>
            <person name="Richardson P."/>
        </authorList>
    </citation>
    <scope>NUCLEOTIDE SEQUENCE</scope>
    <source>
        <strain evidence="18">Miyazaki F</strain>
    </source>
</reference>
<accession>B8DR37</accession>
<keyword evidence="3 16" id="KW-1003">Cell membrane</keyword>
<dbReference type="GO" id="GO:0016887">
    <property type="term" value="F:ATP hydrolysis activity"/>
    <property type="evidence" value="ECO:0007669"/>
    <property type="project" value="InterPro"/>
</dbReference>
<keyword evidence="8 16" id="KW-0547">Nucleotide-binding</keyword>
<dbReference type="Pfam" id="PF00122">
    <property type="entry name" value="E1-E2_ATPase"/>
    <property type="match status" value="1"/>
</dbReference>
<evidence type="ECO:0000256" key="10">
    <source>
        <dbReference type="ARBA" id="ARBA00022842"/>
    </source>
</evidence>
<feature type="domain" description="P-type ATPase A" evidence="17">
    <location>
        <begin position="107"/>
        <end position="206"/>
    </location>
</feature>
<gene>
    <name evidence="16" type="primary">kdpB</name>
    <name evidence="18" type="ordered locus">DvMF_2576</name>
</gene>
<evidence type="ECO:0000259" key="17">
    <source>
        <dbReference type="Pfam" id="PF00122"/>
    </source>
</evidence>
<name>B8DR37_NITV9</name>
<evidence type="ECO:0000256" key="9">
    <source>
        <dbReference type="ARBA" id="ARBA00022840"/>
    </source>
</evidence>
<comment type="similarity">
    <text evidence="16">Belongs to the cation transport ATPase (P-type) (TC 3.A.3) family. Type IA subfamily.</text>
</comment>
<dbReference type="InterPro" id="IPR018303">
    <property type="entry name" value="ATPase_P-typ_P_site"/>
</dbReference>
<dbReference type="HAMAP" id="MF_00285">
    <property type="entry name" value="KdpB"/>
    <property type="match status" value="1"/>
</dbReference>
<keyword evidence="9 16" id="KW-0067">ATP-binding</keyword>
<feature type="transmembrane region" description="Helical" evidence="16">
    <location>
        <begin position="632"/>
        <end position="652"/>
    </location>
</feature>
<dbReference type="CDD" id="cd02078">
    <property type="entry name" value="P-type_ATPase_K"/>
    <property type="match status" value="1"/>
</dbReference>
<keyword evidence="7 16" id="KW-0479">Metal-binding</keyword>
<evidence type="ECO:0000256" key="2">
    <source>
        <dbReference type="ARBA" id="ARBA00022448"/>
    </source>
</evidence>
<evidence type="ECO:0000256" key="16">
    <source>
        <dbReference type="HAMAP-Rule" id="MF_00285"/>
    </source>
</evidence>
<evidence type="ECO:0000256" key="11">
    <source>
        <dbReference type="ARBA" id="ARBA00022958"/>
    </source>
</evidence>
<dbReference type="SUPFAM" id="SSF81653">
    <property type="entry name" value="Calcium ATPase, transduction domain A"/>
    <property type="match status" value="1"/>
</dbReference>
<dbReference type="PRINTS" id="PR00119">
    <property type="entry name" value="CATATPASE"/>
</dbReference>
<dbReference type="PANTHER" id="PTHR43743:SF1">
    <property type="entry name" value="POTASSIUM-TRANSPORTING ATPASE ATP-BINDING SUBUNIT"/>
    <property type="match status" value="1"/>
</dbReference>
<keyword evidence="14 16" id="KW-0406">Ion transport</keyword>
<dbReference type="eggNOG" id="COG2216">
    <property type="taxonomic scope" value="Bacteria"/>
</dbReference>
<evidence type="ECO:0000256" key="5">
    <source>
        <dbReference type="ARBA" id="ARBA00022553"/>
    </source>
</evidence>
<comment type="subunit">
    <text evidence="16">The system is composed of three essential subunits: KdpA, KdpB and KdpC.</text>
</comment>
<evidence type="ECO:0000256" key="13">
    <source>
        <dbReference type="ARBA" id="ARBA00022989"/>
    </source>
</evidence>
<dbReference type="InterPro" id="IPR006391">
    <property type="entry name" value="P-type_ATPase_bsu_IA"/>
</dbReference>
<feature type="binding site" evidence="16">
    <location>
        <position position="534"/>
    </location>
    <ligand>
        <name>Mg(2+)</name>
        <dbReference type="ChEBI" id="CHEBI:18420"/>
    </ligand>
</feature>
<feature type="binding site" evidence="16">
    <location>
        <position position="342"/>
    </location>
    <ligand>
        <name>ATP</name>
        <dbReference type="ChEBI" id="CHEBI:30616"/>
    </ligand>
</feature>
<dbReference type="InterPro" id="IPR044492">
    <property type="entry name" value="P_typ_ATPase_HD_dom"/>
</dbReference>
<dbReference type="SFLD" id="SFLDS00003">
    <property type="entry name" value="Haloacid_Dehalogenase"/>
    <property type="match status" value="1"/>
</dbReference>
<feature type="transmembrane region" description="Helical" evidence="16">
    <location>
        <begin position="217"/>
        <end position="237"/>
    </location>
</feature>
<feature type="transmembrane region" description="Helical" evidence="16">
    <location>
        <begin position="600"/>
        <end position="620"/>
    </location>
</feature>
<dbReference type="OrthoDB" id="9763278at2"/>
<dbReference type="Pfam" id="PF00702">
    <property type="entry name" value="Hydrolase"/>
    <property type="match status" value="1"/>
</dbReference>
<dbReference type="EC" id="7.2.2.6" evidence="16"/>
<dbReference type="HOGENOM" id="CLU_025728_2_0_7"/>
<sequence>MKRSRPLSHDPALYRRAVRDAFRKLDPRVLARNPVMFVVGAGSLLTTAAFLHDLALHGWSARAAFGGQISLWLWATVLFANFAEALAEGRGKAQADTLRNARRDTPALRLRSGGTTEEVSASALLPDDVVVVEAGRMIPADGTVVEGAAAVDESAITGESAPVVRESGGDRSAVTGGTTVLSDRLVIRVTQEPGKSFLDRMIALVEGAERQKTPNEIALNILLAGLTIVFLLAVVTLKPFALFHDVNLGVVVLVALLVCLIPTTIGGLLAAIGIAGMDRLLRRNVLAMSGRAVEAAGDVDVLLLDKTGTITLGNRMAADFAPLAGVDRAELVRAALLASSGDETPEGRSIVDLARQQGGDATPAAHGHITRIPFSAQTRMSGIDQPGEQLRKGATDAVLAWVGGLAGPDGLDKSHLPEAASRNGAARHEEAHRLADAIASQGGTPLVVASSVAGVLGVIHLKDVVKPGMRDRFERIRAMGIRTVMITGDNRLTAQAIAAEAGVDDYLAEAKPEDKLHLIVDLQKGGRLVAMSGDGTNDAPALAQSDVGLVMNTGTQAAREAGNMIDLDSDPTKLIEIVEIGKQLLITRGALTTFSVSNDVAKYFAIIPALFAASLPQLGALDVMRLSSPESAVLSAVIFNALIIVALIPLALRGVRYRPRGTAHALRTNLLVYGLGGLVAPFVGIKCIDLLITALGLV</sequence>
<evidence type="ECO:0000256" key="4">
    <source>
        <dbReference type="ARBA" id="ARBA00022538"/>
    </source>
</evidence>
<dbReference type="KEGG" id="dvm:DvMF_2576"/>
<evidence type="ECO:0000256" key="14">
    <source>
        <dbReference type="ARBA" id="ARBA00023065"/>
    </source>
</evidence>
<dbReference type="NCBIfam" id="TIGR01497">
    <property type="entry name" value="kdpB"/>
    <property type="match status" value="1"/>
</dbReference>
<evidence type="ECO:0000256" key="6">
    <source>
        <dbReference type="ARBA" id="ARBA00022692"/>
    </source>
</evidence>
<keyword evidence="4 16" id="KW-0633">Potassium transport</keyword>
<dbReference type="SFLD" id="SFLDF00027">
    <property type="entry name" value="p-type_atpase"/>
    <property type="match status" value="1"/>
</dbReference>
<comment type="subcellular location">
    <subcellularLocation>
        <location evidence="16">Cell membrane</location>
        <topology evidence="16">Multi-pass membrane protein</topology>
    </subcellularLocation>
    <subcellularLocation>
        <location evidence="1">Membrane</location>
    </subcellularLocation>
</comment>
<feature type="transmembrane region" description="Helical" evidence="16">
    <location>
        <begin position="63"/>
        <end position="83"/>
    </location>
</feature>
<dbReference type="STRING" id="883.DvMF_2576"/>
<keyword evidence="5 16" id="KW-0597">Phosphoprotein</keyword>
<dbReference type="InterPro" id="IPR008250">
    <property type="entry name" value="ATPase_P-typ_transduc_dom_A_sf"/>
</dbReference>
<dbReference type="PANTHER" id="PTHR43743">
    <property type="entry name" value="POTASSIUM-TRANSPORTING ATPASE ATP-BINDING SUBUNIT"/>
    <property type="match status" value="1"/>
</dbReference>
<dbReference type="InterPro" id="IPR023214">
    <property type="entry name" value="HAD_sf"/>
</dbReference>
<dbReference type="Gene3D" id="3.40.1110.10">
    <property type="entry name" value="Calcium-transporting ATPase, cytoplasmic domain N"/>
    <property type="match status" value="1"/>
</dbReference>
<feature type="binding site" evidence="16">
    <location>
        <position position="538"/>
    </location>
    <ligand>
        <name>Mg(2+)</name>
        <dbReference type="ChEBI" id="CHEBI:18420"/>
    </ligand>
</feature>
<comment type="catalytic activity">
    <reaction evidence="16">
        <text>K(+)(out) + ATP + H2O = K(+)(in) + ADP + phosphate + H(+)</text>
        <dbReference type="Rhea" id="RHEA:16777"/>
        <dbReference type="ChEBI" id="CHEBI:15377"/>
        <dbReference type="ChEBI" id="CHEBI:15378"/>
        <dbReference type="ChEBI" id="CHEBI:29103"/>
        <dbReference type="ChEBI" id="CHEBI:30616"/>
        <dbReference type="ChEBI" id="CHEBI:43474"/>
        <dbReference type="ChEBI" id="CHEBI:456216"/>
        <dbReference type="EC" id="7.2.2.6"/>
    </reaction>
</comment>
<feature type="transmembrane region" description="Helical" evidence="16">
    <location>
        <begin position="29"/>
        <end position="51"/>
    </location>
</feature>
<dbReference type="GO" id="GO:0000287">
    <property type="term" value="F:magnesium ion binding"/>
    <property type="evidence" value="ECO:0007669"/>
    <property type="project" value="UniProtKB-UniRule"/>
</dbReference>
<evidence type="ECO:0000256" key="8">
    <source>
        <dbReference type="ARBA" id="ARBA00022741"/>
    </source>
</evidence>
<dbReference type="SFLD" id="SFLDG00002">
    <property type="entry name" value="C1.7:_P-type_atpase_like"/>
    <property type="match status" value="1"/>
</dbReference>
<dbReference type="NCBIfam" id="TIGR01494">
    <property type="entry name" value="ATPase_P-type"/>
    <property type="match status" value="2"/>
</dbReference>
<dbReference type="SUPFAM" id="SSF81665">
    <property type="entry name" value="Calcium ATPase, transmembrane domain M"/>
    <property type="match status" value="1"/>
</dbReference>
<dbReference type="InterPro" id="IPR001757">
    <property type="entry name" value="P_typ_ATPase"/>
</dbReference>
<keyword evidence="6 16" id="KW-0812">Transmembrane</keyword>
<dbReference type="InterPro" id="IPR023298">
    <property type="entry name" value="ATPase_P-typ_TM_dom_sf"/>
</dbReference>
<keyword evidence="12 16" id="KW-1278">Translocase</keyword>
<keyword evidence="13 16" id="KW-1133">Transmembrane helix</keyword>
<keyword evidence="2 16" id="KW-0813">Transport</keyword>
<dbReference type="GO" id="GO:0008556">
    <property type="term" value="F:P-type potassium transmembrane transporter activity"/>
    <property type="evidence" value="ECO:0007669"/>
    <property type="project" value="UniProtKB-UniRule"/>
</dbReference>
<dbReference type="EMBL" id="CP001197">
    <property type="protein sequence ID" value="ACL09515.1"/>
    <property type="molecule type" value="Genomic_DNA"/>
</dbReference>
<dbReference type="Gene3D" id="2.70.150.10">
    <property type="entry name" value="Calcium-transporting ATPase, cytoplasmic transduction domain A"/>
    <property type="match status" value="1"/>
</dbReference>
<dbReference type="InterPro" id="IPR059000">
    <property type="entry name" value="ATPase_P-type_domA"/>
</dbReference>
<feature type="active site" description="4-aspartylphosphate intermediate" evidence="16">
    <location>
        <position position="305"/>
    </location>
</feature>
<dbReference type="Gene3D" id="3.40.50.1000">
    <property type="entry name" value="HAD superfamily/HAD-like"/>
    <property type="match status" value="1"/>
</dbReference>
<keyword evidence="10 16" id="KW-0460">Magnesium</keyword>
<dbReference type="SUPFAM" id="SSF56784">
    <property type="entry name" value="HAD-like"/>
    <property type="match status" value="1"/>
</dbReference>
<feature type="transmembrane region" description="Helical" evidence="16">
    <location>
        <begin position="249"/>
        <end position="274"/>
    </location>
</feature>
<protein>
    <recommendedName>
        <fullName evidence="16">Potassium-transporting ATPase ATP-binding subunit</fullName>
        <ecNumber evidence="16">7.2.2.6</ecNumber>
    </recommendedName>
    <alternativeName>
        <fullName evidence="16">ATP phosphohydrolase [potassium-transporting] B chain</fullName>
    </alternativeName>
    <alternativeName>
        <fullName evidence="16">Potassium-binding and translocating subunit B</fullName>
    </alternativeName>
    <alternativeName>
        <fullName evidence="16">Potassium-translocating ATPase B chain</fullName>
    </alternativeName>
</protein>
<evidence type="ECO:0000256" key="12">
    <source>
        <dbReference type="ARBA" id="ARBA00022967"/>
    </source>
</evidence>
<keyword evidence="15 16" id="KW-0472">Membrane</keyword>
<evidence type="ECO:0000256" key="15">
    <source>
        <dbReference type="ARBA" id="ARBA00023136"/>
    </source>
</evidence>
<evidence type="ECO:0000256" key="3">
    <source>
        <dbReference type="ARBA" id="ARBA00022475"/>
    </source>
</evidence>
<comment type="function">
    <text evidence="16">Part of the high-affinity ATP-driven potassium transport (or Kdp) system, which catalyzes the hydrolysis of ATP coupled with the electrogenic transport of potassium into the cytoplasm. This subunit is responsible for energy coupling to the transport system and for the release of the potassium ions to the cytoplasm.</text>
</comment>
<feature type="binding site" evidence="16">
    <location>
        <begin position="374"/>
        <end position="381"/>
    </location>
    <ligand>
        <name>ATP</name>
        <dbReference type="ChEBI" id="CHEBI:30616"/>
    </ligand>
</feature>
<keyword evidence="11 16" id="KW-0630">Potassium</keyword>
<dbReference type="FunFam" id="2.70.150.10:FF:000033">
    <property type="entry name" value="Potassium-transporting ATPase ATP-binding subunit"/>
    <property type="match status" value="1"/>
</dbReference>
<feature type="transmembrane region" description="Helical" evidence="16">
    <location>
        <begin position="672"/>
        <end position="697"/>
    </location>
</feature>
<dbReference type="AlphaFoldDB" id="B8DR37"/>